<evidence type="ECO:0000313" key="16">
    <source>
        <dbReference type="Proteomes" id="UP000058305"/>
    </source>
</evidence>
<keyword evidence="7" id="KW-0319">Glycerol metabolism</keyword>
<dbReference type="Pfam" id="PF16901">
    <property type="entry name" value="DAO_C"/>
    <property type="match status" value="1"/>
</dbReference>
<name>A0A0Y0NKC8_9MICO</name>
<dbReference type="PANTHER" id="PTHR11985:SF31">
    <property type="entry name" value="GLYCEROL-3-PHOSPHATE DEHYDROGENASE 2"/>
    <property type="match status" value="1"/>
</dbReference>
<dbReference type="PRINTS" id="PR01001">
    <property type="entry name" value="FADG3PDH"/>
</dbReference>
<comment type="cofactor">
    <cofactor evidence="1 11">
        <name>FAD</name>
        <dbReference type="ChEBI" id="CHEBI:57692"/>
    </cofactor>
</comment>
<sequence>MAQRNSVTRSSKLGPEERAAALARLKDKELDILVVGGGIVGAGSALDAVTRGLSVGILEERDWASGTSSRSSKLVHGGIRYLEQLDFRLVREALIERGLLLQRIAPHLVKPVRFLYPLKKRVIERAYVGAGMLLYDIFSYTGGRPPGVPHHRHLSKRQVERLIPSLSHDALVGGITYYDAQVDDARYVSSLVRTASFYGAHAASRVRVEGFIKVGQRVVGVQAHDLQTGEKFEVRAKQVVNATGVWTDDTQRMVGERGTFKVRASKGIHLVVPRDRFQSAMGLLLRTEKSVLFVIPWGRHWLIGTTDTDWNLDKAHPAATAADIDYLLEHVNKVLSIQLTREDVEGVYAGLRPLLAGESEQTSKLSREHLVAHTVPGLVVIAGGKWTTYRVMAKDAIDAAVDALDGRIPPSTTQDIPLLGAEGYQAAWNKRGRIAQAFGVHKVRIEHLLNRYGTLTDELLDLIKSDPSLGEPLPGADDYLGAEVVYAASHEGALHLEDVLARRTRISIEAWDRGVSAAPVAAKLMAGVLGWDEELEQLEVANYLKRVAAERASQEQPDDASADHVRLEAPDIMAVEGK</sequence>
<dbReference type="Proteomes" id="UP000058305">
    <property type="component" value="Chromosome"/>
</dbReference>
<reference evidence="16" key="2">
    <citation type="submission" date="2016-01" db="EMBL/GenBank/DDBJ databases">
        <title>First complete genome sequence of a species in the genus Microterricola, an extremophilic cold active enzyme producing strain ERGS5:02 isolated from Sikkim Himalaya.</title>
        <authorList>
            <person name="Kumar R."/>
            <person name="Singh D."/>
            <person name="Swarnkar M.K."/>
        </authorList>
    </citation>
    <scope>NUCLEOTIDE SEQUENCE [LARGE SCALE GENOMIC DNA]</scope>
    <source>
        <strain evidence="16">ERGS5:02</strain>
    </source>
</reference>
<comment type="similarity">
    <text evidence="3 11">Belongs to the FAD-dependent glycerol-3-phosphate dehydrogenase family.</text>
</comment>
<organism evidence="15 16">
    <name type="scientific">Microterricola viridarii</name>
    <dbReference type="NCBI Taxonomy" id="412690"/>
    <lineage>
        <taxon>Bacteria</taxon>
        <taxon>Bacillati</taxon>
        <taxon>Actinomycetota</taxon>
        <taxon>Actinomycetes</taxon>
        <taxon>Micrococcales</taxon>
        <taxon>Microbacteriaceae</taxon>
        <taxon>Microterricola</taxon>
    </lineage>
</organism>
<accession>A0A0Y0NKC8</accession>
<dbReference type="GO" id="GO:0006071">
    <property type="term" value="P:glycerol metabolic process"/>
    <property type="evidence" value="ECO:0007669"/>
    <property type="project" value="UniProtKB-KW"/>
</dbReference>
<evidence type="ECO:0000256" key="11">
    <source>
        <dbReference type="RuleBase" id="RU361217"/>
    </source>
</evidence>
<dbReference type="InterPro" id="IPR038299">
    <property type="entry name" value="DAO_C_sf"/>
</dbReference>
<dbReference type="GO" id="GO:0046168">
    <property type="term" value="P:glycerol-3-phosphate catabolic process"/>
    <property type="evidence" value="ECO:0007669"/>
    <property type="project" value="TreeGrafter"/>
</dbReference>
<dbReference type="InterPro" id="IPR031656">
    <property type="entry name" value="DAO_C"/>
</dbReference>
<dbReference type="PROSITE" id="PS00977">
    <property type="entry name" value="FAD_G3PDH_1"/>
    <property type="match status" value="1"/>
</dbReference>
<dbReference type="InterPro" id="IPR036188">
    <property type="entry name" value="FAD/NAD-bd_sf"/>
</dbReference>
<dbReference type="PROSITE" id="PS00978">
    <property type="entry name" value="FAD_G3PDH_2"/>
    <property type="match status" value="1"/>
</dbReference>
<dbReference type="FunFam" id="1.10.8.870:FF:000003">
    <property type="entry name" value="Glycerol-3-phosphate dehydrogenase"/>
    <property type="match status" value="1"/>
</dbReference>
<gene>
    <name evidence="15" type="ORF">AWU67_01300</name>
</gene>
<keyword evidence="9 11" id="KW-0560">Oxidoreductase</keyword>
<reference evidence="15 16" key="1">
    <citation type="journal article" date="2016" name="J. Biotechnol.">
        <title>First complete genome sequence of a species in the genus Microterricola, an extremophilic cold active enzyme producing bacterial strain ERGS5:02 isolated from Sikkim Himalaya.</title>
        <authorList>
            <person name="Himanshu"/>
            <person name="Swarnkar M.K."/>
            <person name="Singh D."/>
            <person name="Kumar R."/>
        </authorList>
    </citation>
    <scope>NUCLEOTIDE SEQUENCE [LARGE SCALE GENOMIC DNA]</scope>
    <source>
        <strain evidence="15 16">ERGS5:02</strain>
    </source>
</reference>
<dbReference type="AlphaFoldDB" id="A0A0Y0NKC8"/>
<evidence type="ECO:0000256" key="5">
    <source>
        <dbReference type="ARBA" id="ARBA00022490"/>
    </source>
</evidence>
<dbReference type="Pfam" id="PF01266">
    <property type="entry name" value="DAO"/>
    <property type="match status" value="1"/>
</dbReference>
<evidence type="ECO:0000256" key="4">
    <source>
        <dbReference type="ARBA" id="ARBA00013029"/>
    </source>
</evidence>
<dbReference type="GO" id="GO:0004368">
    <property type="term" value="F:glycerol-3-phosphate dehydrogenase (quinone) activity"/>
    <property type="evidence" value="ECO:0007669"/>
    <property type="project" value="UniProtKB-EC"/>
</dbReference>
<dbReference type="PANTHER" id="PTHR11985">
    <property type="entry name" value="GLYCEROL-3-PHOSPHATE DEHYDROGENASE"/>
    <property type="match status" value="1"/>
</dbReference>
<keyword evidence="8" id="KW-0274">FAD</keyword>
<dbReference type="SUPFAM" id="SSF54373">
    <property type="entry name" value="FAD-linked reductases, C-terminal domain"/>
    <property type="match status" value="1"/>
</dbReference>
<dbReference type="Gene3D" id="3.30.9.10">
    <property type="entry name" value="D-Amino Acid Oxidase, subunit A, domain 2"/>
    <property type="match status" value="1"/>
</dbReference>
<evidence type="ECO:0000256" key="6">
    <source>
        <dbReference type="ARBA" id="ARBA00022630"/>
    </source>
</evidence>
<dbReference type="InterPro" id="IPR006076">
    <property type="entry name" value="FAD-dep_OxRdtase"/>
</dbReference>
<keyword evidence="6 11" id="KW-0285">Flavoprotein</keyword>
<feature type="region of interest" description="Disordered" evidence="12">
    <location>
        <begin position="550"/>
        <end position="570"/>
    </location>
</feature>
<dbReference type="EMBL" id="CP014145">
    <property type="protein sequence ID" value="AMB60265.1"/>
    <property type="molecule type" value="Genomic_DNA"/>
</dbReference>
<keyword evidence="5" id="KW-0963">Cytoplasm</keyword>
<evidence type="ECO:0000256" key="8">
    <source>
        <dbReference type="ARBA" id="ARBA00022827"/>
    </source>
</evidence>
<evidence type="ECO:0000256" key="3">
    <source>
        <dbReference type="ARBA" id="ARBA00007330"/>
    </source>
</evidence>
<dbReference type="Gene3D" id="3.50.50.60">
    <property type="entry name" value="FAD/NAD(P)-binding domain"/>
    <property type="match status" value="1"/>
</dbReference>
<evidence type="ECO:0000256" key="7">
    <source>
        <dbReference type="ARBA" id="ARBA00022798"/>
    </source>
</evidence>
<evidence type="ECO:0000256" key="1">
    <source>
        <dbReference type="ARBA" id="ARBA00001974"/>
    </source>
</evidence>
<evidence type="ECO:0000259" key="14">
    <source>
        <dbReference type="Pfam" id="PF16901"/>
    </source>
</evidence>
<dbReference type="GO" id="GO:0009331">
    <property type="term" value="C:glycerol-3-phosphate dehydrogenase (FAD) complex"/>
    <property type="evidence" value="ECO:0007669"/>
    <property type="project" value="UniProtKB-UniRule"/>
</dbReference>
<dbReference type="InterPro" id="IPR000447">
    <property type="entry name" value="G3P_DH_FAD-dep"/>
</dbReference>
<dbReference type="EC" id="1.1.5.3" evidence="4 11"/>
<keyword evidence="16" id="KW-1185">Reference proteome</keyword>
<evidence type="ECO:0000256" key="2">
    <source>
        <dbReference type="ARBA" id="ARBA00004496"/>
    </source>
</evidence>
<comment type="catalytic activity">
    <reaction evidence="10 11">
        <text>a quinone + sn-glycerol 3-phosphate = dihydroxyacetone phosphate + a quinol</text>
        <dbReference type="Rhea" id="RHEA:18977"/>
        <dbReference type="ChEBI" id="CHEBI:24646"/>
        <dbReference type="ChEBI" id="CHEBI:57597"/>
        <dbReference type="ChEBI" id="CHEBI:57642"/>
        <dbReference type="ChEBI" id="CHEBI:132124"/>
        <dbReference type="EC" id="1.1.5.3"/>
    </reaction>
</comment>
<evidence type="ECO:0000313" key="15">
    <source>
        <dbReference type="EMBL" id="AMB60265.1"/>
    </source>
</evidence>
<evidence type="ECO:0000259" key="13">
    <source>
        <dbReference type="Pfam" id="PF01266"/>
    </source>
</evidence>
<proteinExistence type="inferred from homology"/>
<evidence type="ECO:0000256" key="12">
    <source>
        <dbReference type="SAM" id="MobiDB-lite"/>
    </source>
</evidence>
<feature type="domain" description="Alpha-glycerophosphate oxidase C-terminal" evidence="14">
    <location>
        <begin position="411"/>
        <end position="534"/>
    </location>
</feature>
<feature type="domain" description="FAD dependent oxidoreductase" evidence="13">
    <location>
        <begin position="31"/>
        <end position="389"/>
    </location>
</feature>
<dbReference type="KEGG" id="mvd:AWU67_01300"/>
<comment type="subcellular location">
    <subcellularLocation>
        <location evidence="2">Cytoplasm</location>
    </subcellularLocation>
</comment>
<dbReference type="Gene3D" id="1.10.8.870">
    <property type="entry name" value="Alpha-glycerophosphate oxidase, cap domain"/>
    <property type="match status" value="1"/>
</dbReference>
<evidence type="ECO:0000256" key="9">
    <source>
        <dbReference type="ARBA" id="ARBA00023002"/>
    </source>
</evidence>
<protein>
    <recommendedName>
        <fullName evidence="4 11">Glycerol-3-phosphate dehydrogenase</fullName>
        <ecNumber evidence="4 11">1.1.5.3</ecNumber>
    </recommendedName>
</protein>
<dbReference type="SUPFAM" id="SSF51905">
    <property type="entry name" value="FAD/NAD(P)-binding domain"/>
    <property type="match status" value="1"/>
</dbReference>
<evidence type="ECO:0000256" key="10">
    <source>
        <dbReference type="ARBA" id="ARBA00049055"/>
    </source>
</evidence>